<evidence type="ECO:0000256" key="2">
    <source>
        <dbReference type="SAM" id="Phobius"/>
    </source>
</evidence>
<name>B4FWU1_MAIZE</name>
<proteinExistence type="evidence at transcript level"/>
<sequence length="100" mass="11451">MPGWRRRRHGEGHSAGVVVRGPRHHPVVLLQARHRGCLPRQTRRRSARAPLPHRPRPPLPSRPPFPTVSGIPRHVYTFGSLSLAVQPLYNSFFLFFILID</sequence>
<feature type="region of interest" description="Disordered" evidence="1">
    <location>
        <begin position="38"/>
        <end position="65"/>
    </location>
</feature>
<protein>
    <submittedName>
        <fullName evidence="3">Uncharacterized protein</fullName>
    </submittedName>
</protein>
<keyword evidence="2" id="KW-0472">Membrane</keyword>
<dbReference type="EMBL" id="BT041579">
    <property type="protein sequence ID" value="ACF86584.2"/>
    <property type="molecule type" value="mRNA"/>
</dbReference>
<feature type="compositionally biased region" description="Basic residues" evidence="1">
    <location>
        <begin position="38"/>
        <end position="56"/>
    </location>
</feature>
<evidence type="ECO:0000256" key="1">
    <source>
        <dbReference type="SAM" id="MobiDB-lite"/>
    </source>
</evidence>
<feature type="transmembrane region" description="Helical" evidence="2">
    <location>
        <begin position="75"/>
        <end position="99"/>
    </location>
</feature>
<organism evidence="3">
    <name type="scientific">Zea mays</name>
    <name type="common">Maize</name>
    <dbReference type="NCBI Taxonomy" id="4577"/>
    <lineage>
        <taxon>Eukaryota</taxon>
        <taxon>Viridiplantae</taxon>
        <taxon>Streptophyta</taxon>
        <taxon>Embryophyta</taxon>
        <taxon>Tracheophyta</taxon>
        <taxon>Spermatophyta</taxon>
        <taxon>Magnoliopsida</taxon>
        <taxon>Liliopsida</taxon>
        <taxon>Poales</taxon>
        <taxon>Poaceae</taxon>
        <taxon>PACMAD clade</taxon>
        <taxon>Panicoideae</taxon>
        <taxon>Andropogonodae</taxon>
        <taxon>Andropogoneae</taxon>
        <taxon>Tripsacinae</taxon>
        <taxon>Zea</taxon>
    </lineage>
</organism>
<evidence type="ECO:0000313" key="3">
    <source>
        <dbReference type="EMBL" id="ACF86584.2"/>
    </source>
</evidence>
<accession>B4FWU1</accession>
<keyword evidence="2" id="KW-1133">Transmembrane helix</keyword>
<keyword evidence="2" id="KW-0812">Transmembrane</keyword>
<reference evidence="3" key="1">
    <citation type="journal article" date="2009" name="PLoS Genet.">
        <title>Sequencing, mapping, and analysis of 27,455 maize full-length cDNAs.</title>
        <authorList>
            <person name="Soderlund C."/>
            <person name="Descour A."/>
            <person name="Kudrna D."/>
            <person name="Bomhoff M."/>
            <person name="Boyd L."/>
            <person name="Currie J."/>
            <person name="Angelova A."/>
            <person name="Collura K."/>
            <person name="Wissotski M."/>
            <person name="Ashley E."/>
            <person name="Morrow D."/>
            <person name="Fernandes J."/>
            <person name="Walbot V."/>
            <person name="Yu Y."/>
        </authorList>
    </citation>
    <scope>NUCLEOTIDE SEQUENCE</scope>
    <source>
        <strain evidence="3">B73</strain>
    </source>
</reference>
<dbReference type="AlphaFoldDB" id="B4FWU1"/>